<dbReference type="GO" id="GO:0006935">
    <property type="term" value="P:chemotaxis"/>
    <property type="evidence" value="ECO:0007669"/>
    <property type="project" value="UniProtKB-KW"/>
</dbReference>
<feature type="domain" description="Methyl-accepting transducer" evidence="10">
    <location>
        <begin position="388"/>
        <end position="625"/>
    </location>
</feature>
<dbReference type="Pfam" id="PF00015">
    <property type="entry name" value="MCPsignal"/>
    <property type="match status" value="1"/>
</dbReference>
<protein>
    <submittedName>
        <fullName evidence="11">Methyl-accepting chemotaxis protein</fullName>
    </submittedName>
</protein>
<dbReference type="AlphaFoldDB" id="A0A318XZ41"/>
<organism evidence="11 12">
    <name type="scientific">Ruminiclostridium sufflavum DSM 19573</name>
    <dbReference type="NCBI Taxonomy" id="1121337"/>
    <lineage>
        <taxon>Bacteria</taxon>
        <taxon>Bacillati</taxon>
        <taxon>Bacillota</taxon>
        <taxon>Clostridia</taxon>
        <taxon>Eubacteriales</taxon>
        <taxon>Oscillospiraceae</taxon>
        <taxon>Ruminiclostridium</taxon>
    </lineage>
</organism>
<dbReference type="InterPro" id="IPR033479">
    <property type="entry name" value="dCache_1"/>
</dbReference>
<dbReference type="PANTHER" id="PTHR32089:SF112">
    <property type="entry name" value="LYSOZYME-LIKE PROTEIN-RELATED"/>
    <property type="match status" value="1"/>
</dbReference>
<dbReference type="Proteomes" id="UP000248132">
    <property type="component" value="Unassembled WGS sequence"/>
</dbReference>
<keyword evidence="5 9" id="KW-1133">Transmembrane helix</keyword>
<dbReference type="CDD" id="cd12914">
    <property type="entry name" value="PDC1_DGC_like"/>
    <property type="match status" value="1"/>
</dbReference>
<keyword evidence="3" id="KW-0145">Chemotaxis</keyword>
<dbReference type="RefSeq" id="WP_110461572.1">
    <property type="nucleotide sequence ID" value="NZ_QKMR01000007.1"/>
</dbReference>
<dbReference type="SMART" id="SM00283">
    <property type="entry name" value="MA"/>
    <property type="match status" value="1"/>
</dbReference>
<evidence type="ECO:0000256" key="3">
    <source>
        <dbReference type="ARBA" id="ARBA00022500"/>
    </source>
</evidence>
<sequence>MKIRMKLSIAMVSMIVAASVVLGAVALYKSIDTINDITETSMSDIGRYDSTIISLMIEKEMRNVALIAQQKEVEDILSLKQAGEPVEKLQADLNKKLQNIAEEAGNVDNIYIADSKYMVLADSEVNLIYSDMSDREYARKLFETGEPVISETLVSKSTGSNIVAFVYPIKVDDKLMGFASVTVNAESITNYLSNTKILGTESSYAFLVDEKGNILYHPRKDKIGKPSDVSQINSIVERVKKGEKLESDIIQYEFEGHYKKAIYSIIPETNWVLVVTGDIEDIMLPITNMVRYILIIGVISVILALLIGLIISNKISSPIIKLTGLINKTADLDLKDDNTYEYLVKSRDEIGIMAKSIFQTRRVLKEMVEKLINVSQIVMENAGKMESLSIDIQGNANDNSATTQQLSAGMQQTAASAEEITATTNDIDSSVAAIAVKAKEGTEVSNQITEKADILKKDALESTQHTKTIYEEAKIKMEDAIEKSNTIAEIGVLANTILSITEQTNLLALNAAIEAARAGEAGKGFAVVADEIRKLAEQSSQTAAGIQGIVKNVYSSVGNMKENSEAILSFVDQNVLKDYEKLIKVSEQYNSDALYVNDLMKEFEMAAGKLNAAVSNITVAMNEVSVTINEGARGVQDIAAKTTEIVDKTVTESKLADENSQGAAELMELVEKFKI</sequence>
<evidence type="ECO:0000256" key="4">
    <source>
        <dbReference type="ARBA" id="ARBA00022692"/>
    </source>
</evidence>
<dbReference type="EMBL" id="QKMR01000007">
    <property type="protein sequence ID" value="PYG88190.1"/>
    <property type="molecule type" value="Genomic_DNA"/>
</dbReference>
<evidence type="ECO:0000256" key="9">
    <source>
        <dbReference type="SAM" id="Phobius"/>
    </source>
</evidence>
<evidence type="ECO:0000313" key="11">
    <source>
        <dbReference type="EMBL" id="PYG88190.1"/>
    </source>
</evidence>
<reference evidence="11 12" key="1">
    <citation type="submission" date="2018-06" db="EMBL/GenBank/DDBJ databases">
        <title>Genomic Encyclopedia of Type Strains, Phase I: the one thousand microbial genomes (KMG-I) project.</title>
        <authorList>
            <person name="Kyrpides N."/>
        </authorList>
    </citation>
    <scope>NUCLEOTIDE SEQUENCE [LARGE SCALE GENOMIC DNA]</scope>
    <source>
        <strain evidence="11 12">DSM 19573</strain>
    </source>
</reference>
<proteinExistence type="predicted"/>
<keyword evidence="12" id="KW-1185">Reference proteome</keyword>
<evidence type="ECO:0000256" key="2">
    <source>
        <dbReference type="ARBA" id="ARBA00022475"/>
    </source>
</evidence>
<evidence type="ECO:0000256" key="7">
    <source>
        <dbReference type="ARBA" id="ARBA00023224"/>
    </source>
</evidence>
<keyword evidence="7 8" id="KW-0807">Transducer</keyword>
<evidence type="ECO:0000256" key="6">
    <source>
        <dbReference type="ARBA" id="ARBA00023136"/>
    </source>
</evidence>
<dbReference type="GO" id="GO:0007165">
    <property type="term" value="P:signal transduction"/>
    <property type="evidence" value="ECO:0007669"/>
    <property type="project" value="UniProtKB-KW"/>
</dbReference>
<dbReference type="GO" id="GO:0005886">
    <property type="term" value="C:plasma membrane"/>
    <property type="evidence" value="ECO:0007669"/>
    <property type="project" value="UniProtKB-SubCell"/>
</dbReference>
<dbReference type="InterPro" id="IPR004089">
    <property type="entry name" value="MCPsignal_dom"/>
</dbReference>
<dbReference type="Pfam" id="PF02743">
    <property type="entry name" value="dCache_1"/>
    <property type="match status" value="1"/>
</dbReference>
<dbReference type="PANTHER" id="PTHR32089">
    <property type="entry name" value="METHYL-ACCEPTING CHEMOTAXIS PROTEIN MCPB"/>
    <property type="match status" value="1"/>
</dbReference>
<evidence type="ECO:0000256" key="5">
    <source>
        <dbReference type="ARBA" id="ARBA00022989"/>
    </source>
</evidence>
<dbReference type="SUPFAM" id="SSF58104">
    <property type="entry name" value="Methyl-accepting chemotaxis protein (MCP) signaling domain"/>
    <property type="match status" value="1"/>
</dbReference>
<gene>
    <name evidence="11" type="ORF">LY28_01526</name>
</gene>
<keyword evidence="4 9" id="KW-0812">Transmembrane</keyword>
<evidence type="ECO:0000259" key="10">
    <source>
        <dbReference type="PROSITE" id="PS50111"/>
    </source>
</evidence>
<evidence type="ECO:0000256" key="8">
    <source>
        <dbReference type="PROSITE-ProRule" id="PRU00284"/>
    </source>
</evidence>
<evidence type="ECO:0000256" key="1">
    <source>
        <dbReference type="ARBA" id="ARBA00004651"/>
    </source>
</evidence>
<name>A0A318XZ41_9FIRM</name>
<dbReference type="SUPFAM" id="SSF103190">
    <property type="entry name" value="Sensory domain-like"/>
    <property type="match status" value="1"/>
</dbReference>
<comment type="caution">
    <text evidence="11">The sequence shown here is derived from an EMBL/GenBank/DDBJ whole genome shotgun (WGS) entry which is preliminary data.</text>
</comment>
<dbReference type="PROSITE" id="PS50111">
    <property type="entry name" value="CHEMOTAXIS_TRANSDUC_2"/>
    <property type="match status" value="1"/>
</dbReference>
<keyword evidence="6 9" id="KW-0472">Membrane</keyword>
<dbReference type="Gene3D" id="3.30.450.20">
    <property type="entry name" value="PAS domain"/>
    <property type="match status" value="1"/>
</dbReference>
<keyword evidence="2" id="KW-1003">Cell membrane</keyword>
<dbReference type="Gene3D" id="1.10.287.950">
    <property type="entry name" value="Methyl-accepting chemotaxis protein"/>
    <property type="match status" value="1"/>
</dbReference>
<feature type="transmembrane region" description="Helical" evidence="9">
    <location>
        <begin position="289"/>
        <end position="311"/>
    </location>
</feature>
<dbReference type="CDD" id="cd12912">
    <property type="entry name" value="PDC2_MCP_like"/>
    <property type="match status" value="1"/>
</dbReference>
<dbReference type="OrthoDB" id="5449717at2"/>
<evidence type="ECO:0000313" key="12">
    <source>
        <dbReference type="Proteomes" id="UP000248132"/>
    </source>
</evidence>
<accession>A0A318XZ41</accession>
<dbReference type="InterPro" id="IPR029151">
    <property type="entry name" value="Sensor-like_sf"/>
</dbReference>
<comment type="subcellular location">
    <subcellularLocation>
        <location evidence="1">Cell membrane</location>
        <topology evidence="1">Multi-pass membrane protein</topology>
    </subcellularLocation>
</comment>